<dbReference type="Gene3D" id="1.10.3190.10">
    <property type="entry name" value="yfbu gene product, domain 2"/>
    <property type="match status" value="1"/>
</dbReference>
<evidence type="ECO:0000313" key="1">
    <source>
        <dbReference type="EMBL" id="ATC33026.1"/>
    </source>
</evidence>
<evidence type="ECO:0000313" key="2">
    <source>
        <dbReference type="Proteomes" id="UP000217311"/>
    </source>
</evidence>
<dbReference type="Pfam" id="PF03887">
    <property type="entry name" value="YfbU"/>
    <property type="match status" value="1"/>
</dbReference>
<name>A0A290MLS9_CAUVI</name>
<dbReference type="InterPro" id="IPR005587">
    <property type="entry name" value="UPF0304_YfbU"/>
</dbReference>
<protein>
    <recommendedName>
        <fullName evidence="3">YfbU family protein</fullName>
    </recommendedName>
</protein>
<reference evidence="2" key="1">
    <citation type="submission" date="2017-09" db="EMBL/GenBank/DDBJ databases">
        <title>Genome evolution observed in wild isolates of Caulobacter crescentus.</title>
        <authorList>
            <person name="Ely B."/>
            <person name="Wilson K."/>
            <person name="Scott D."/>
        </authorList>
    </citation>
    <scope>NUCLEOTIDE SEQUENCE [LARGE SCALE GENOMIC DNA]</scope>
    <source>
        <strain evidence="2">CB13b1a</strain>
    </source>
</reference>
<accession>A0A290MLS9</accession>
<sequence length="183" mass="21151">MKALDKINTLLLCDIAEHLGIEGDVNVGFVRAAIQNGHTWAIEQRYGSDRSESDEERKPVVQKVHDVMHLWTVLEDAYEQLNAAEKAELEVRVPHVSKDVRWGGFDGNNESEYMSVLAFMVGYMDFYPNFRGREHLNSHMPTLETFERMWAAYQPIRDSMPEYPLELDDLTTILSARVHPSRR</sequence>
<organism evidence="1 2">
    <name type="scientific">Caulobacter vibrioides</name>
    <name type="common">Caulobacter crescentus</name>
    <dbReference type="NCBI Taxonomy" id="155892"/>
    <lineage>
        <taxon>Bacteria</taxon>
        <taxon>Pseudomonadati</taxon>
        <taxon>Pseudomonadota</taxon>
        <taxon>Alphaproteobacteria</taxon>
        <taxon>Caulobacterales</taxon>
        <taxon>Caulobacteraceae</taxon>
        <taxon>Caulobacter</taxon>
    </lineage>
</organism>
<dbReference type="AlphaFoldDB" id="A0A290MLS9"/>
<dbReference type="SUPFAM" id="SSF116960">
    <property type="entry name" value="YfbU-like"/>
    <property type="match status" value="1"/>
</dbReference>
<dbReference type="RefSeq" id="WP_096052417.1">
    <property type="nucleotide sequence ID" value="NZ_CP023315.3"/>
</dbReference>
<evidence type="ECO:0008006" key="3">
    <source>
        <dbReference type="Google" id="ProtNLM"/>
    </source>
</evidence>
<proteinExistence type="predicted"/>
<dbReference type="InterPro" id="IPR023146">
    <property type="entry name" value="YfbU_alpha-helical_sf"/>
</dbReference>
<dbReference type="Proteomes" id="UP000217311">
    <property type="component" value="Chromosome"/>
</dbReference>
<dbReference type="EMBL" id="CP023315">
    <property type="protein sequence ID" value="ATC33026.1"/>
    <property type="molecule type" value="Genomic_DNA"/>
</dbReference>
<gene>
    <name evidence="1" type="ORF">CA606_12200</name>
</gene>